<sequence length="162" mass="18243">MQLRSDKDYKLTETSRKLIEDNNGNLATVEFIRINFQDFIIISVGDFTTEVLKSAGIIPWIEIVDLKTKRGLKSYPHVKGSIEVKNPAGWITRDLIKAIREALKSGGRTRIEVEGEEDIAVLPILFYANQNTVVIYGVPDVGMAYIMASEEVKELTSRIIDN</sequence>
<organism evidence="3">
    <name type="scientific">mine drainage metagenome</name>
    <dbReference type="NCBI Taxonomy" id="410659"/>
    <lineage>
        <taxon>unclassified sequences</taxon>
        <taxon>metagenomes</taxon>
        <taxon>ecological metagenomes</taxon>
    </lineage>
</organism>
<dbReference type="PANTHER" id="PTHR40732:SF1">
    <property type="entry name" value="GTP-DEPENDENT DEPHOSPHO-COA KINASE"/>
    <property type="match status" value="1"/>
</dbReference>
<keyword evidence="1" id="KW-0547">Nucleotide-binding</keyword>
<dbReference type="PANTHER" id="PTHR40732">
    <property type="entry name" value="UPF0218 PROTEIN TK1697"/>
    <property type="match status" value="1"/>
</dbReference>
<reference evidence="3" key="2">
    <citation type="journal article" date="2014" name="ISME J.">
        <title>Microbial stratification in low pH oxic and suboxic macroscopic growths along an acid mine drainage.</title>
        <authorList>
            <person name="Mendez-Garcia C."/>
            <person name="Mesa V."/>
            <person name="Sprenger R.R."/>
            <person name="Richter M."/>
            <person name="Diez M.S."/>
            <person name="Solano J."/>
            <person name="Bargiela R."/>
            <person name="Golyshina O.V."/>
            <person name="Manteca A."/>
            <person name="Ramos J.L."/>
            <person name="Gallego J.R."/>
            <person name="Llorente I."/>
            <person name="Martins Dos Santos V.A."/>
            <person name="Jensen O.N."/>
            <person name="Pelaez A.I."/>
            <person name="Sanchez J."/>
            <person name="Ferrer M."/>
        </authorList>
    </citation>
    <scope>NUCLEOTIDE SEQUENCE</scope>
</reference>
<proteinExistence type="inferred from homology"/>
<dbReference type="GO" id="GO:0016301">
    <property type="term" value="F:kinase activity"/>
    <property type="evidence" value="ECO:0007669"/>
    <property type="project" value="InterPro"/>
</dbReference>
<dbReference type="GO" id="GO:0005525">
    <property type="term" value="F:GTP binding"/>
    <property type="evidence" value="ECO:0007669"/>
    <property type="project" value="UniProtKB-KW"/>
</dbReference>
<comment type="caution">
    <text evidence="3">The sequence shown here is derived from an EMBL/GenBank/DDBJ whole genome shotgun (WGS) entry which is preliminary data.</text>
</comment>
<dbReference type="InterPro" id="IPR007164">
    <property type="entry name" value="GTP-dep_dephospho-CoA_kin"/>
</dbReference>
<dbReference type="PIRSF" id="PIRSF006533">
    <property type="entry name" value="UCP006533"/>
    <property type="match status" value="1"/>
</dbReference>
<keyword evidence="2" id="KW-0342">GTP-binding</keyword>
<accession>T0ZBW6</accession>
<gene>
    <name evidence="3" type="ORF">B1A_14797</name>
</gene>
<evidence type="ECO:0000313" key="3">
    <source>
        <dbReference type="EMBL" id="EQD45501.1"/>
    </source>
</evidence>
<evidence type="ECO:0000256" key="1">
    <source>
        <dbReference type="ARBA" id="ARBA00022741"/>
    </source>
</evidence>
<feature type="non-terminal residue" evidence="3">
    <location>
        <position position="162"/>
    </location>
</feature>
<dbReference type="Pfam" id="PF04019">
    <property type="entry name" value="DUF359"/>
    <property type="match status" value="1"/>
</dbReference>
<evidence type="ECO:0000256" key="2">
    <source>
        <dbReference type="ARBA" id="ARBA00023134"/>
    </source>
</evidence>
<name>T0ZBW6_9ZZZZ</name>
<protein>
    <submittedName>
        <fullName evidence="3">Protein containing DUF359</fullName>
    </submittedName>
</protein>
<dbReference type="AlphaFoldDB" id="T0ZBW6"/>
<dbReference type="GO" id="GO:0015937">
    <property type="term" value="P:coenzyme A biosynthetic process"/>
    <property type="evidence" value="ECO:0007669"/>
    <property type="project" value="InterPro"/>
</dbReference>
<reference evidence="3" key="1">
    <citation type="submission" date="2013-08" db="EMBL/GenBank/DDBJ databases">
        <authorList>
            <person name="Mendez C."/>
            <person name="Richter M."/>
            <person name="Ferrer M."/>
            <person name="Sanchez J."/>
        </authorList>
    </citation>
    <scope>NUCLEOTIDE SEQUENCE</scope>
</reference>
<dbReference type="HAMAP" id="MF_00590">
    <property type="entry name" value="Dephospho_CoA_kinase_GTP_dep"/>
    <property type="match status" value="1"/>
</dbReference>
<dbReference type="EMBL" id="AUZX01010868">
    <property type="protein sequence ID" value="EQD45501.1"/>
    <property type="molecule type" value="Genomic_DNA"/>
</dbReference>